<keyword evidence="5" id="KW-0274">FAD</keyword>
<dbReference type="GO" id="GO:0033539">
    <property type="term" value="P:fatty acid beta-oxidation using acyl-CoA dehydrogenase"/>
    <property type="evidence" value="ECO:0007669"/>
    <property type="project" value="TreeGrafter"/>
</dbReference>
<sequence length="322" mass="33384">MSVLIFADQAQGKIKKVAFEAIQYGAKVAAQTGTTATALVLGEVDAAELSALGNYGVTKVLHTADSRLNEVESGVYTKIIAAAAEQEGADIIVFPHNFDGRAVAPRVAARLKAGLVSGAISLPDTANGFVVKKSVFSGKAFANINITAVKKVIAVMPNTFPLEKTDAAASVTAFSPAINDADFKVKVSSVQTVSGDIPLTEAEIVVSGGRGLKGPENWGMVEDLAKVLGAATACSRPVADSGWRPHHEHVGQTGLTVRPNLYIAIGISGAIQHLAGVNGSKVIVVINKDPEAPFFKAADYGIVGDAFEVVPKLTAAIKQLKS</sequence>
<feature type="domain" description="Electron transfer flavoprotein alpha/beta-subunit N-terminal" evidence="6">
    <location>
        <begin position="3"/>
        <end position="187"/>
    </location>
</feature>
<dbReference type="Proteomes" id="UP000468388">
    <property type="component" value="Unassembled WGS sequence"/>
</dbReference>
<dbReference type="PANTHER" id="PTHR43153">
    <property type="entry name" value="ELECTRON TRANSFER FLAVOPROTEIN ALPHA"/>
    <property type="match status" value="1"/>
</dbReference>
<dbReference type="GO" id="GO:0050660">
    <property type="term" value="F:flavin adenine dinucleotide binding"/>
    <property type="evidence" value="ECO:0007669"/>
    <property type="project" value="InterPro"/>
</dbReference>
<evidence type="ECO:0000256" key="5">
    <source>
        <dbReference type="PIRSR" id="PIRSR000089-1"/>
    </source>
</evidence>
<dbReference type="Gene3D" id="3.40.50.1220">
    <property type="entry name" value="TPP-binding domain"/>
    <property type="match status" value="1"/>
</dbReference>
<dbReference type="Pfam" id="PF01012">
    <property type="entry name" value="ETF"/>
    <property type="match status" value="1"/>
</dbReference>
<keyword evidence="3" id="KW-0285">Flavoprotein</keyword>
<dbReference type="SUPFAM" id="SSF52467">
    <property type="entry name" value="DHS-like NAD/FAD-binding domain"/>
    <property type="match status" value="1"/>
</dbReference>
<dbReference type="InterPro" id="IPR029035">
    <property type="entry name" value="DHS-like_NAD/FAD-binding_dom"/>
</dbReference>
<dbReference type="PANTHER" id="PTHR43153:SF1">
    <property type="entry name" value="ELECTRON TRANSFER FLAVOPROTEIN SUBUNIT ALPHA, MITOCHONDRIAL"/>
    <property type="match status" value="1"/>
</dbReference>
<organism evidence="7 8">
    <name type="scientific">Chitinophaga oryziterrae</name>
    <dbReference type="NCBI Taxonomy" id="1031224"/>
    <lineage>
        <taxon>Bacteria</taxon>
        <taxon>Pseudomonadati</taxon>
        <taxon>Bacteroidota</taxon>
        <taxon>Chitinophagia</taxon>
        <taxon>Chitinophagales</taxon>
        <taxon>Chitinophagaceae</taxon>
        <taxon>Chitinophaga</taxon>
    </lineage>
</organism>
<proteinExistence type="inferred from homology"/>
<comment type="similarity">
    <text evidence="1">Belongs to the ETF alpha-subunit/FixB family.</text>
</comment>
<dbReference type="SUPFAM" id="SSF52402">
    <property type="entry name" value="Adenine nucleotide alpha hydrolases-like"/>
    <property type="match status" value="1"/>
</dbReference>
<dbReference type="InterPro" id="IPR014729">
    <property type="entry name" value="Rossmann-like_a/b/a_fold"/>
</dbReference>
<evidence type="ECO:0000313" key="8">
    <source>
        <dbReference type="Proteomes" id="UP000468388"/>
    </source>
</evidence>
<reference evidence="7 8" key="1">
    <citation type="submission" date="2019-12" db="EMBL/GenBank/DDBJ databases">
        <title>The draft genomic sequence of strain Chitinophaga oryziterrae JCM 16595.</title>
        <authorList>
            <person name="Zhang X."/>
        </authorList>
    </citation>
    <scope>NUCLEOTIDE SEQUENCE [LARGE SCALE GENOMIC DNA]</scope>
    <source>
        <strain evidence="7 8">JCM 16595</strain>
    </source>
</reference>
<protein>
    <submittedName>
        <fullName evidence="7">Electron transfer flavoprotein subunit alpha/FixB family protein</fullName>
    </submittedName>
</protein>
<keyword evidence="4" id="KW-0249">Electron transport</keyword>
<keyword evidence="2" id="KW-0813">Transport</keyword>
<comment type="cofactor">
    <cofactor evidence="5">
        <name>FAD</name>
        <dbReference type="ChEBI" id="CHEBI:57692"/>
    </cofactor>
    <text evidence="5">Binds 1 FAD per dimer.</text>
</comment>
<dbReference type="RefSeq" id="WP_157303364.1">
    <property type="nucleotide sequence ID" value="NZ_BAAAZB010000036.1"/>
</dbReference>
<evidence type="ECO:0000259" key="6">
    <source>
        <dbReference type="SMART" id="SM00893"/>
    </source>
</evidence>
<dbReference type="PIRSF" id="PIRSF000089">
    <property type="entry name" value="Electra_flavoP_a"/>
    <property type="match status" value="1"/>
</dbReference>
<evidence type="ECO:0000256" key="3">
    <source>
        <dbReference type="ARBA" id="ARBA00022630"/>
    </source>
</evidence>
<accession>A0A6N8JJL5</accession>
<dbReference type="GO" id="GO:0009055">
    <property type="term" value="F:electron transfer activity"/>
    <property type="evidence" value="ECO:0007669"/>
    <property type="project" value="InterPro"/>
</dbReference>
<gene>
    <name evidence="7" type="ORF">GO495_28565</name>
</gene>
<dbReference type="FunFam" id="3.40.50.1220:FF:000004">
    <property type="entry name" value="Electron transfer flavoprotein"/>
    <property type="match status" value="1"/>
</dbReference>
<evidence type="ECO:0000313" key="7">
    <source>
        <dbReference type="EMBL" id="MVT44579.1"/>
    </source>
</evidence>
<dbReference type="AlphaFoldDB" id="A0A6N8JJL5"/>
<feature type="binding site" evidence="5">
    <location>
        <begin position="266"/>
        <end position="273"/>
    </location>
    <ligand>
        <name>FAD</name>
        <dbReference type="ChEBI" id="CHEBI:57692"/>
    </ligand>
</feature>
<dbReference type="InterPro" id="IPR001308">
    <property type="entry name" value="ETF_a/FixB"/>
</dbReference>
<dbReference type="Pfam" id="PF00766">
    <property type="entry name" value="ETF_alpha"/>
    <property type="match status" value="1"/>
</dbReference>
<name>A0A6N8JJL5_9BACT</name>
<evidence type="ECO:0000256" key="4">
    <source>
        <dbReference type="ARBA" id="ARBA00022982"/>
    </source>
</evidence>
<dbReference type="Gene3D" id="3.40.50.620">
    <property type="entry name" value="HUPs"/>
    <property type="match status" value="1"/>
</dbReference>
<dbReference type="InterPro" id="IPR014731">
    <property type="entry name" value="ETF_asu_C"/>
</dbReference>
<feature type="binding site" evidence="5">
    <location>
        <position position="287"/>
    </location>
    <ligand>
        <name>FAD</name>
        <dbReference type="ChEBI" id="CHEBI:57692"/>
    </ligand>
</feature>
<evidence type="ECO:0000256" key="1">
    <source>
        <dbReference type="ARBA" id="ARBA00005817"/>
    </source>
</evidence>
<dbReference type="EMBL" id="WRXO01000011">
    <property type="protein sequence ID" value="MVT44579.1"/>
    <property type="molecule type" value="Genomic_DNA"/>
</dbReference>
<dbReference type="SMART" id="SM00893">
    <property type="entry name" value="ETF"/>
    <property type="match status" value="1"/>
</dbReference>
<comment type="caution">
    <text evidence="7">The sequence shown here is derived from an EMBL/GenBank/DDBJ whole genome shotgun (WGS) entry which is preliminary data.</text>
</comment>
<dbReference type="OrthoDB" id="9770286at2"/>
<evidence type="ECO:0000256" key="2">
    <source>
        <dbReference type="ARBA" id="ARBA00022448"/>
    </source>
</evidence>
<feature type="binding site" evidence="5">
    <location>
        <begin position="235"/>
        <end position="236"/>
    </location>
    <ligand>
        <name>FAD</name>
        <dbReference type="ChEBI" id="CHEBI:57692"/>
    </ligand>
</feature>
<keyword evidence="8" id="KW-1185">Reference proteome</keyword>
<dbReference type="InterPro" id="IPR014730">
    <property type="entry name" value="ETF_a/b_N"/>
</dbReference>
<feature type="binding site" evidence="5">
    <location>
        <position position="210"/>
    </location>
    <ligand>
        <name>FAD</name>
        <dbReference type="ChEBI" id="CHEBI:57692"/>
    </ligand>
</feature>